<evidence type="ECO:0000313" key="3">
    <source>
        <dbReference type="EMBL" id="MEK9512801.1"/>
    </source>
</evidence>
<reference evidence="3 4" key="1">
    <citation type="journal article" date="2024" name="Front. Microbiol.">
        <title>Transcriptomic insights into the dominance of two phototrophs throughout the water column of a tropical hypersaline-alkaline crater lake (Dziani Dzaha, Mayotte).</title>
        <authorList>
            <person name="Duperron S."/>
            <person name="Halary S."/>
            <person name="Bouly J.-P."/>
            <person name="Roussel T."/>
            <person name="Hugoni M."/>
            <person name="Bruto M."/>
            <person name="Oger P."/>
            <person name="Duval C."/>
            <person name="Woo A."/>
            <person name="Jezequiel D."/>
            <person name="Ader M."/>
            <person name="Leboulanger C."/>
            <person name="Agogue H."/>
            <person name="Grossi V."/>
            <person name="Trousselier M."/>
            <person name="Bernard C."/>
        </authorList>
    </citation>
    <scope>NUCLEOTIDE SEQUENCE [LARGE SCALE GENOMIC DNA]</scope>
    <source>
        <strain evidence="3 4">PMC 851.14</strain>
    </source>
</reference>
<protein>
    <submittedName>
        <fullName evidence="3">SAV_2336 N-terminal domain-related protein</fullName>
    </submittedName>
</protein>
<feature type="region of interest" description="Disordered" evidence="1">
    <location>
        <begin position="557"/>
        <end position="577"/>
    </location>
</feature>
<evidence type="ECO:0000313" key="4">
    <source>
        <dbReference type="Proteomes" id="UP001387447"/>
    </source>
</evidence>
<feature type="compositionally biased region" description="Low complexity" evidence="1">
    <location>
        <begin position="51"/>
        <end position="61"/>
    </location>
</feature>
<keyword evidence="4" id="KW-1185">Reference proteome</keyword>
<comment type="caution">
    <text evidence="3">The sequence shown here is derived from an EMBL/GenBank/DDBJ whole genome shotgun (WGS) entry which is preliminary data.</text>
</comment>
<proteinExistence type="predicted"/>
<dbReference type="InterPro" id="IPR024983">
    <property type="entry name" value="CHAT_dom"/>
</dbReference>
<feature type="compositionally biased region" description="Pro residues" evidence="1">
    <location>
        <begin position="62"/>
        <end position="72"/>
    </location>
</feature>
<dbReference type="PANTHER" id="PTHR10098:SF108">
    <property type="entry name" value="TETRATRICOPEPTIDE REPEAT PROTEIN 28"/>
    <property type="match status" value="1"/>
</dbReference>
<dbReference type="InterPro" id="IPR047738">
    <property type="entry name" value="SAV_2336-like_N"/>
</dbReference>
<evidence type="ECO:0000259" key="2">
    <source>
        <dbReference type="Pfam" id="PF12770"/>
    </source>
</evidence>
<dbReference type="RefSeq" id="WP_368663070.1">
    <property type="nucleotide sequence ID" value="NZ_JBBWYZ010000011.1"/>
</dbReference>
<sequence>MNPDLVQALQQEFQLSAKDIADIFWLACHIDQYSESVTPPEEASASPGAEPPTDSSSSSQPPTEPAPQPPTPEDSATTPPENLPENQPPAPAASATPQPPQGEIVPKPEPSQTAAGGGGLPIRVSDAASLREPLTLARALKPLMRRVSGGRDWVIDEVATSEQIASQGIWIPVLRPRLEPWLDLDLVIEDSLSMLLWRHTLRDLEKLLKNYGIFRNVRVWSLVTDNPEAVKIRRGIGATAKHQAPRSPKELIDPTGRRLVIVVSDCVSKVWREGKMTPILDLWGKRGLMAILQMLPEWMWKRSGLGWEALVRLQGLNPGDWNQNLKVDEFPLWWDEEVTHQVVKVPIFTLESESVGSWARLVAGKGKVWAAGYLFKYAEHQRRRQRPNSGGELTAEKRVNGFRATASRVGRKLAGLLAAAPVITLPVVRLIQENLLKESLPVHVAEVFLGGLLQPISEINIDTDPELVQYDFMPGVRELLLESMPVDETVSVIDEVTNYVAKNLGFAVEDFGAILKNPQQLGDGAVQENAIAFARVTAQVLRSLGGAYIEYAEQLESSSVVEEPPPPTEEPEPEENQQTALLQFWAQLLQAEMEGDTAAVHQVMRENMGLIVPELGDIIAQSIPELLAQNPDQAEEIAQLVENTCISIQEFPYGRYAETLEIAIRGYDALLALGADNSAKARTLTNLGNVYRNQAELLGIDPIVNLEKAIAAYDEAAAIRRRLGLDKDLSSTLTNLGNAYRTQAELGMNPAANLERAIAAYDEAAGIRRRLGLDKDLSSTLTNLGNAYRTQAELGMNPAANLERAINAHDEAASIQRRLGLDKDLSSTLTNLGNAYRTQAELGMNPAANLERAITAYDEAASIRRRLGLDLDLSETLTNLGNARLIQANMGIDPTANLERAITAYDEAAGIRRRLELDKYLSETLTNLGNARLTQAEMGINPAANLDSAIAAYHEAASIQRRLGLDLDLSRTLTNLGLARLTQAEMGLNPVANLERAITAHDEAAFIQRRLGLDLDLSRTLTNLGLAHSTQAKMGINPAANLERAITAYDEAAGISRRLGLARDLAGTLNNFGFAYQAKSRLPGNNSTQTQQALENAYRSFQEALDQVEYLRGEIQADSEGYKRIFNQKWNKVFLGMVEVCLELGRYQDALEYVDHSKARNLVELMATRDLYPPGVIPGNIRERLQSLKLAIYQEERRLQDEKNPDYTRLNQLRQEKQQLEPYQPLRFQDIQALLDEETAILEWYILPNKFLTFTITSHSLNLWTSSQEDLDKLIDWTTVYHQDYYNGKSQWRENLPQRLETLSQILHLDEILSNLRQNFPNCPKLILIPHRHLHLFPLHALPVTTEEGEGKFLQDLFPKGVSYVPNCQLLRQAQNRQRLDFNQLFAIQNPTGDLAWSEIEVEAIRTLFPDRKTLARNNATTAKLLDEQRQEILRQTHHLYFSCHGSFNVASPLDSGLLLADGVLTLEQIITQLNLSNCRLVTLSASETGQVAVDQTDEYISLASGFLLAGSANVVCSLWSVHDLSTAILMIRFYEILHQQPNSSVALALQQSQQWLREATVQHLLDWIDSCPLFSEGWRHHMKKALTFGAWKNKLDAKRFESPYYWAAFVAIAGLSG</sequence>
<dbReference type="SUPFAM" id="SSF48452">
    <property type="entry name" value="TPR-like"/>
    <property type="match status" value="2"/>
</dbReference>
<dbReference type="Pfam" id="PF12770">
    <property type="entry name" value="CHAT"/>
    <property type="match status" value="1"/>
</dbReference>
<name>A0ABU9EM72_LIMFS</name>
<evidence type="ECO:0000256" key="1">
    <source>
        <dbReference type="SAM" id="MobiDB-lite"/>
    </source>
</evidence>
<dbReference type="Proteomes" id="UP001387447">
    <property type="component" value="Unassembled WGS sequence"/>
</dbReference>
<dbReference type="NCBIfam" id="NF041121">
    <property type="entry name" value="SAV_2336_NTERM"/>
    <property type="match status" value="1"/>
</dbReference>
<dbReference type="InterPro" id="IPR011990">
    <property type="entry name" value="TPR-like_helical_dom_sf"/>
</dbReference>
<dbReference type="PANTHER" id="PTHR10098">
    <property type="entry name" value="RAPSYN-RELATED"/>
    <property type="match status" value="1"/>
</dbReference>
<dbReference type="EMBL" id="JBBWYZ010000011">
    <property type="protein sequence ID" value="MEK9512801.1"/>
    <property type="molecule type" value="Genomic_DNA"/>
</dbReference>
<gene>
    <name evidence="3" type="ORF">AAEJ74_14290</name>
</gene>
<feature type="region of interest" description="Disordered" evidence="1">
    <location>
        <begin position="35"/>
        <end position="122"/>
    </location>
</feature>
<feature type="domain" description="CHAT" evidence="2">
    <location>
        <begin position="1314"/>
        <end position="1613"/>
    </location>
</feature>
<dbReference type="Gene3D" id="1.25.40.10">
    <property type="entry name" value="Tetratricopeptide repeat domain"/>
    <property type="match status" value="3"/>
</dbReference>
<accession>A0ABU9EM72</accession>
<organism evidence="3 4">
    <name type="scientific">Limnospira fusiformis PMC 851.14</name>
    <dbReference type="NCBI Taxonomy" id="2219512"/>
    <lineage>
        <taxon>Bacteria</taxon>
        <taxon>Bacillati</taxon>
        <taxon>Cyanobacteriota</taxon>
        <taxon>Cyanophyceae</taxon>
        <taxon>Oscillatoriophycideae</taxon>
        <taxon>Oscillatoriales</taxon>
        <taxon>Sirenicapillariaceae</taxon>
        <taxon>Limnospira</taxon>
    </lineage>
</organism>